<dbReference type="Proteomes" id="UP000683360">
    <property type="component" value="Unassembled WGS sequence"/>
</dbReference>
<evidence type="ECO:0000256" key="5">
    <source>
        <dbReference type="ARBA" id="ARBA00022481"/>
    </source>
</evidence>
<feature type="region of interest" description="Disordered" evidence="12">
    <location>
        <begin position="151"/>
        <end position="283"/>
    </location>
</feature>
<dbReference type="Pfam" id="PF08577">
    <property type="entry name" value="PI31_Prot_C"/>
    <property type="match status" value="1"/>
</dbReference>
<dbReference type="Pfam" id="PF11566">
    <property type="entry name" value="PI31_Prot_N"/>
    <property type="match status" value="1"/>
</dbReference>
<dbReference type="GO" id="GO:0043161">
    <property type="term" value="P:proteasome-mediated ubiquitin-dependent protein catabolic process"/>
    <property type="evidence" value="ECO:0007669"/>
    <property type="project" value="InterPro"/>
</dbReference>
<keyword evidence="5" id="KW-0488">Methylation</keyword>
<dbReference type="InterPro" id="IPR045128">
    <property type="entry name" value="PI31-like"/>
</dbReference>
<evidence type="ECO:0000313" key="16">
    <source>
        <dbReference type="Proteomes" id="UP000683360"/>
    </source>
</evidence>
<dbReference type="GO" id="GO:0070628">
    <property type="term" value="F:proteasome binding"/>
    <property type="evidence" value="ECO:0007669"/>
    <property type="project" value="InterPro"/>
</dbReference>
<feature type="domain" description="PI31 proteasome regulator N-terminal" evidence="14">
    <location>
        <begin position="14"/>
        <end position="156"/>
    </location>
</feature>
<evidence type="ECO:0000256" key="8">
    <source>
        <dbReference type="ARBA" id="ARBA00022824"/>
    </source>
</evidence>
<proteinExistence type="inferred from homology"/>
<name>A0A8S3RPS1_MYTED</name>
<protein>
    <recommendedName>
        <fullName evidence="4">Proteasome inhibitor PI31 subunit</fullName>
    </recommendedName>
</protein>
<gene>
    <name evidence="15" type="ORF">MEDL_25065</name>
</gene>
<dbReference type="EMBL" id="CAJPWZ010001250">
    <property type="protein sequence ID" value="CAG2211001.1"/>
    <property type="molecule type" value="Genomic_DNA"/>
</dbReference>
<evidence type="ECO:0000313" key="15">
    <source>
        <dbReference type="EMBL" id="CAG2211002.1"/>
    </source>
</evidence>
<evidence type="ECO:0000259" key="14">
    <source>
        <dbReference type="Pfam" id="PF11566"/>
    </source>
</evidence>
<feature type="domain" description="PI31 proteasome regulator C-terminal" evidence="13">
    <location>
        <begin position="195"/>
        <end position="261"/>
    </location>
</feature>
<keyword evidence="7" id="KW-0597">Phosphoprotein</keyword>
<dbReference type="EMBL" id="CAJPWZ010001250">
    <property type="protein sequence ID" value="CAG2211002.1"/>
    <property type="molecule type" value="Genomic_DNA"/>
</dbReference>
<dbReference type="FunFam" id="3.40.1000.30:FF:000002">
    <property type="entry name" value="Proteasome inhibitor PI31 subunit"/>
    <property type="match status" value="1"/>
</dbReference>
<evidence type="ECO:0000259" key="13">
    <source>
        <dbReference type="Pfam" id="PF08577"/>
    </source>
</evidence>
<dbReference type="AlphaFoldDB" id="A0A8S3RPS1"/>
<keyword evidence="9" id="KW-0647">Proteasome</keyword>
<accession>A0A8S3RPS1</accession>
<evidence type="ECO:0000256" key="10">
    <source>
        <dbReference type="ARBA" id="ARBA00022990"/>
    </source>
</evidence>
<dbReference type="GO" id="GO:0005783">
    <property type="term" value="C:endoplasmic reticulum"/>
    <property type="evidence" value="ECO:0007669"/>
    <property type="project" value="UniProtKB-SubCell"/>
</dbReference>
<organism evidence="15 16">
    <name type="scientific">Mytilus edulis</name>
    <name type="common">Blue mussel</name>
    <dbReference type="NCBI Taxonomy" id="6550"/>
    <lineage>
        <taxon>Eukaryota</taxon>
        <taxon>Metazoa</taxon>
        <taxon>Spiralia</taxon>
        <taxon>Lophotrochozoa</taxon>
        <taxon>Mollusca</taxon>
        <taxon>Bivalvia</taxon>
        <taxon>Autobranchia</taxon>
        <taxon>Pteriomorphia</taxon>
        <taxon>Mytilida</taxon>
        <taxon>Mytiloidea</taxon>
        <taxon>Mytilidae</taxon>
        <taxon>Mytilinae</taxon>
        <taxon>Mytilus</taxon>
    </lineage>
</organism>
<dbReference type="GO" id="GO:0000502">
    <property type="term" value="C:proteasome complex"/>
    <property type="evidence" value="ECO:0007669"/>
    <property type="project" value="UniProtKB-KW"/>
</dbReference>
<feature type="compositionally biased region" description="Low complexity" evidence="12">
    <location>
        <begin position="155"/>
        <end position="169"/>
    </location>
</feature>
<dbReference type="GO" id="GO:0004866">
    <property type="term" value="F:endopeptidase inhibitor activity"/>
    <property type="evidence" value="ECO:0007669"/>
    <property type="project" value="InterPro"/>
</dbReference>
<evidence type="ECO:0000256" key="12">
    <source>
        <dbReference type="SAM" id="MobiDB-lite"/>
    </source>
</evidence>
<keyword evidence="6" id="KW-0963">Cytoplasm</keyword>
<dbReference type="PANTHER" id="PTHR13266:SF1">
    <property type="entry name" value="PROTEASOME INHIBITOR PI31 SUBUNIT"/>
    <property type="match status" value="1"/>
</dbReference>
<dbReference type="InterPro" id="IPR013886">
    <property type="entry name" value="PI31_Prot_C"/>
</dbReference>
<evidence type="ECO:0000256" key="4">
    <source>
        <dbReference type="ARBA" id="ARBA00015575"/>
    </source>
</evidence>
<feature type="compositionally biased region" description="Pro residues" evidence="12">
    <location>
        <begin position="259"/>
        <end position="277"/>
    </location>
</feature>
<comment type="subcellular location">
    <subcellularLocation>
        <location evidence="2">Cytoplasm</location>
    </subcellularLocation>
    <subcellularLocation>
        <location evidence="1">Endoplasmic reticulum</location>
    </subcellularLocation>
</comment>
<dbReference type="InterPro" id="IPR021625">
    <property type="entry name" value="PI31_Prot_N"/>
</dbReference>
<keyword evidence="10" id="KW-0007">Acetylation</keyword>
<evidence type="ECO:0000256" key="2">
    <source>
        <dbReference type="ARBA" id="ARBA00004496"/>
    </source>
</evidence>
<evidence type="ECO:0000256" key="7">
    <source>
        <dbReference type="ARBA" id="ARBA00022553"/>
    </source>
</evidence>
<comment type="similarity">
    <text evidence="3">Belongs to the proteasome inhibitor PI31 family.</text>
</comment>
<reference evidence="15" key="1">
    <citation type="submission" date="2021-03" db="EMBL/GenBank/DDBJ databases">
        <authorList>
            <person name="Bekaert M."/>
        </authorList>
    </citation>
    <scope>NUCLEOTIDE SEQUENCE</scope>
</reference>
<comment type="caution">
    <text evidence="15">The sequence shown here is derived from an EMBL/GenBank/DDBJ whole genome shotgun (WGS) entry which is preliminary data.</text>
</comment>
<dbReference type="OrthoDB" id="68090at2759"/>
<evidence type="ECO:0000256" key="1">
    <source>
        <dbReference type="ARBA" id="ARBA00004240"/>
    </source>
</evidence>
<keyword evidence="16" id="KW-1185">Reference proteome</keyword>
<feature type="compositionally biased region" description="Basic and acidic residues" evidence="12">
    <location>
        <begin position="173"/>
        <end position="182"/>
    </location>
</feature>
<comment type="function">
    <text evidence="11">Plays an important role in control of proteasome function. Inhibits the hydrolysis of protein and peptide substrates by the 20S proteasome. Also inhibits the activation of the proteasome by the proteasome regulatory proteins PA700 and PA28.</text>
</comment>
<evidence type="ECO:0000256" key="3">
    <source>
        <dbReference type="ARBA" id="ARBA00006405"/>
    </source>
</evidence>
<dbReference type="Gene3D" id="3.40.1000.30">
    <property type="match status" value="1"/>
</dbReference>
<evidence type="ECO:0000256" key="9">
    <source>
        <dbReference type="ARBA" id="ARBA00022942"/>
    </source>
</evidence>
<evidence type="ECO:0000256" key="6">
    <source>
        <dbReference type="ARBA" id="ARBA00022490"/>
    </source>
</evidence>
<sequence length="283" mass="31162">MAGQEVLFCSVINQLRSSQDALVTVIHWNLISSGFKCCGIGDDEKAKNQKKSEMLPNGWNANQDMYTLRYKDSSDKVHILKIMRVDEDLLVHFMDIKSEKVTSINISTTDYTTGDLSSFDDCTTGDLSSFDEAFKHLEKLTKQLKKEIIDEITKSPRSGSSSEPSSSRPQRSRLHDDDHDPLRVPPRHPHRQPVPGWNDPDDPFSVGRGDLDPFGRTGGGMVFDPFHPGGRRGGPDPSAGLPGRLPRGAVPPGARFDPFGPPGTGPGPDPDHLPPPGYDDMFM</sequence>
<keyword evidence="8" id="KW-0256">Endoplasmic reticulum</keyword>
<dbReference type="PANTHER" id="PTHR13266">
    <property type="entry name" value="PROTEASOME INHIBITOR"/>
    <property type="match status" value="1"/>
</dbReference>
<evidence type="ECO:0000256" key="11">
    <source>
        <dbReference type="ARBA" id="ARBA00024805"/>
    </source>
</evidence>